<dbReference type="AlphaFoldDB" id="A0A6A4VHP5"/>
<feature type="compositionally biased region" description="Low complexity" evidence="1">
    <location>
        <begin position="206"/>
        <end position="215"/>
    </location>
</feature>
<evidence type="ECO:0000256" key="1">
    <source>
        <dbReference type="SAM" id="MobiDB-lite"/>
    </source>
</evidence>
<feature type="compositionally biased region" description="Basic and acidic residues" evidence="1">
    <location>
        <begin position="184"/>
        <end position="205"/>
    </location>
</feature>
<name>A0A6A4VHP5_AMPAM</name>
<organism evidence="2 3">
    <name type="scientific">Amphibalanus amphitrite</name>
    <name type="common">Striped barnacle</name>
    <name type="synonym">Balanus amphitrite</name>
    <dbReference type="NCBI Taxonomy" id="1232801"/>
    <lineage>
        <taxon>Eukaryota</taxon>
        <taxon>Metazoa</taxon>
        <taxon>Ecdysozoa</taxon>
        <taxon>Arthropoda</taxon>
        <taxon>Crustacea</taxon>
        <taxon>Multicrustacea</taxon>
        <taxon>Cirripedia</taxon>
        <taxon>Thoracica</taxon>
        <taxon>Thoracicalcarea</taxon>
        <taxon>Balanomorpha</taxon>
        <taxon>Balanoidea</taxon>
        <taxon>Balanidae</taxon>
        <taxon>Amphibalaninae</taxon>
        <taxon>Amphibalanus</taxon>
    </lineage>
</organism>
<protein>
    <submittedName>
        <fullName evidence="2">Uncharacterized protein</fullName>
    </submittedName>
</protein>
<dbReference type="OrthoDB" id="420884at2759"/>
<feature type="compositionally biased region" description="Basic and acidic residues" evidence="1">
    <location>
        <begin position="113"/>
        <end position="165"/>
    </location>
</feature>
<accession>A0A6A4VHP5</accession>
<dbReference type="EMBL" id="VIIS01001712">
    <property type="protein sequence ID" value="KAF0293976.1"/>
    <property type="molecule type" value="Genomic_DNA"/>
</dbReference>
<proteinExistence type="predicted"/>
<sequence>MSVTEQLQRTPRGRLKYDRHRVCLQSFEDVLDEIHSEMESLQVRVAVPRSPADYLSPPSFGLASSDEEDGNTPLHPRVTRMTCRGPWSPRASGSVSKPTRQSSASVGSATKSPDGRNESGVEESSERSVEKDNEQTVRRNIETSFQRSREEDQSPERGVDEEKQKQRTSTPRHGSTPTPFTPRTFDKLIHDERQRHLEQAKDLSERVQAAVQQQQADEEERRRKSAEQRANLDRMVAAQKEMRAIVSQVFTASSE</sequence>
<feature type="region of interest" description="Disordered" evidence="1">
    <location>
        <begin position="57"/>
        <end position="229"/>
    </location>
</feature>
<evidence type="ECO:0000313" key="2">
    <source>
        <dbReference type="EMBL" id="KAF0293976.1"/>
    </source>
</evidence>
<feature type="compositionally biased region" description="Polar residues" evidence="1">
    <location>
        <begin position="91"/>
        <end position="111"/>
    </location>
</feature>
<feature type="compositionally biased region" description="Polar residues" evidence="1">
    <location>
        <begin position="167"/>
        <end position="178"/>
    </location>
</feature>
<comment type="caution">
    <text evidence="2">The sequence shown here is derived from an EMBL/GenBank/DDBJ whole genome shotgun (WGS) entry which is preliminary data.</text>
</comment>
<dbReference type="Proteomes" id="UP000440578">
    <property type="component" value="Unassembled WGS sequence"/>
</dbReference>
<keyword evidence="3" id="KW-1185">Reference proteome</keyword>
<feature type="compositionally biased region" description="Basic and acidic residues" evidence="1">
    <location>
        <begin position="219"/>
        <end position="229"/>
    </location>
</feature>
<reference evidence="2 3" key="1">
    <citation type="submission" date="2019-07" db="EMBL/GenBank/DDBJ databases">
        <title>Draft genome assembly of a fouling barnacle, Amphibalanus amphitrite (Darwin, 1854): The first reference genome for Thecostraca.</title>
        <authorList>
            <person name="Kim W."/>
        </authorList>
    </citation>
    <scope>NUCLEOTIDE SEQUENCE [LARGE SCALE GENOMIC DNA]</scope>
    <source>
        <strain evidence="2">SNU_AA5</strain>
        <tissue evidence="2">Soma without cirri and trophi</tissue>
    </source>
</reference>
<evidence type="ECO:0000313" key="3">
    <source>
        <dbReference type="Proteomes" id="UP000440578"/>
    </source>
</evidence>
<gene>
    <name evidence="2" type="ORF">FJT64_008293</name>
</gene>